<organism evidence="3 4">
    <name type="scientific">Hoeflea algicola</name>
    <dbReference type="NCBI Taxonomy" id="2983763"/>
    <lineage>
        <taxon>Bacteria</taxon>
        <taxon>Pseudomonadati</taxon>
        <taxon>Pseudomonadota</taxon>
        <taxon>Alphaproteobacteria</taxon>
        <taxon>Hyphomicrobiales</taxon>
        <taxon>Rhizobiaceae</taxon>
        <taxon>Hoeflea</taxon>
    </lineage>
</organism>
<dbReference type="EMBL" id="JAOVZR010000001">
    <property type="protein sequence ID" value="MCY0147887.1"/>
    <property type="molecule type" value="Genomic_DNA"/>
</dbReference>
<dbReference type="Gene3D" id="3.20.20.100">
    <property type="entry name" value="NADP-dependent oxidoreductase domain"/>
    <property type="match status" value="1"/>
</dbReference>
<reference evidence="3" key="1">
    <citation type="submission" date="2022-10" db="EMBL/GenBank/DDBJ databases">
        <title>Hoeflea sp. G2-23, isolated from marine algae.</title>
        <authorList>
            <person name="Kristyanto S."/>
            <person name="Kim J.M."/>
            <person name="Jeon C.O."/>
        </authorList>
    </citation>
    <scope>NUCLEOTIDE SEQUENCE</scope>
    <source>
        <strain evidence="3">G2-23</strain>
    </source>
</reference>
<proteinExistence type="predicted"/>
<dbReference type="Pfam" id="PF00248">
    <property type="entry name" value="Aldo_ket_red"/>
    <property type="match status" value="1"/>
</dbReference>
<protein>
    <submittedName>
        <fullName evidence="3">Aldo/keto reductase</fullName>
    </submittedName>
</protein>
<evidence type="ECO:0000256" key="1">
    <source>
        <dbReference type="ARBA" id="ARBA00023002"/>
    </source>
</evidence>
<accession>A0ABT3Z802</accession>
<feature type="domain" description="NADP-dependent oxidoreductase" evidence="2">
    <location>
        <begin position="16"/>
        <end position="319"/>
    </location>
</feature>
<dbReference type="InterPro" id="IPR023210">
    <property type="entry name" value="NADP_OxRdtase_dom"/>
</dbReference>
<dbReference type="CDD" id="cd19079">
    <property type="entry name" value="AKR_EcYajO-like"/>
    <property type="match status" value="1"/>
</dbReference>
<dbReference type="InterPro" id="IPR050523">
    <property type="entry name" value="AKR_Detox_Biosynth"/>
</dbReference>
<evidence type="ECO:0000259" key="2">
    <source>
        <dbReference type="Pfam" id="PF00248"/>
    </source>
</evidence>
<sequence length="328" mass="36279">MDYVRLGKTGLKVSQLCLGCMSFGTPGGPTHPWVIDEDAAQPFFRKAVESGINFFDTANHYNYGDSELITGKALKTFARRDEVVVATKVGLRMSDGRANDRGLSRKHIFDQIDQSLGRLGMDYVDILYVHRLDPDTEFEETLDALEAVIQAGKVRYVAGSSMWAWQFAKLREMQKARGYQPFIAMQNFYNLAYREEEREMMPYCQAEGVGVVPWSPIARGFLAGNRPKQGQASNRAATDRLAKDMFGSPQDYAILSQIEKVAAKLGVKPAQVAYAWVLSKPFVTAPIVGATKLGQLEEAIGALDVKLDAASVRLLEAAYKPRVVAGHS</sequence>
<evidence type="ECO:0000313" key="4">
    <source>
        <dbReference type="Proteomes" id="UP001073227"/>
    </source>
</evidence>
<keyword evidence="1" id="KW-0560">Oxidoreductase</keyword>
<gene>
    <name evidence="3" type="ORF">OEG84_09225</name>
</gene>
<dbReference type="Proteomes" id="UP001073227">
    <property type="component" value="Unassembled WGS sequence"/>
</dbReference>
<dbReference type="RefSeq" id="WP_267653482.1">
    <property type="nucleotide sequence ID" value="NZ_JAOVZR010000001.1"/>
</dbReference>
<name>A0ABT3Z802_9HYPH</name>
<dbReference type="PANTHER" id="PTHR43364">
    <property type="entry name" value="NADH-SPECIFIC METHYLGLYOXAL REDUCTASE-RELATED"/>
    <property type="match status" value="1"/>
</dbReference>
<dbReference type="PANTHER" id="PTHR43364:SF4">
    <property type="entry name" value="NAD(P)-LINKED OXIDOREDUCTASE SUPERFAMILY PROTEIN"/>
    <property type="match status" value="1"/>
</dbReference>
<comment type="caution">
    <text evidence="3">The sequence shown here is derived from an EMBL/GenBank/DDBJ whole genome shotgun (WGS) entry which is preliminary data.</text>
</comment>
<keyword evidence="4" id="KW-1185">Reference proteome</keyword>
<dbReference type="SUPFAM" id="SSF51430">
    <property type="entry name" value="NAD(P)-linked oxidoreductase"/>
    <property type="match status" value="1"/>
</dbReference>
<dbReference type="InterPro" id="IPR036812">
    <property type="entry name" value="NAD(P)_OxRdtase_dom_sf"/>
</dbReference>
<evidence type="ECO:0000313" key="3">
    <source>
        <dbReference type="EMBL" id="MCY0147887.1"/>
    </source>
</evidence>